<evidence type="ECO:0000256" key="4">
    <source>
        <dbReference type="PROSITE-ProRule" id="PRU10141"/>
    </source>
</evidence>
<feature type="compositionally biased region" description="Polar residues" evidence="6">
    <location>
        <begin position="1456"/>
        <end position="1478"/>
    </location>
</feature>
<feature type="region of interest" description="Disordered" evidence="6">
    <location>
        <begin position="1668"/>
        <end position="1749"/>
    </location>
</feature>
<feature type="region of interest" description="Disordered" evidence="6">
    <location>
        <begin position="69"/>
        <end position="110"/>
    </location>
</feature>
<dbReference type="SUPFAM" id="SSF56112">
    <property type="entry name" value="Protein kinase-like (PK-like)"/>
    <property type="match status" value="1"/>
</dbReference>
<feature type="compositionally biased region" description="Low complexity" evidence="6">
    <location>
        <begin position="86"/>
        <end position="97"/>
    </location>
</feature>
<reference evidence="9 10" key="1">
    <citation type="submission" date="2024-11" db="EMBL/GenBank/DDBJ databases">
        <title>Chromosome-level genome assembly of the freshwater bivalve Anodonta woodiana.</title>
        <authorList>
            <person name="Chen X."/>
        </authorList>
    </citation>
    <scope>NUCLEOTIDE SEQUENCE [LARGE SCALE GENOMIC DNA]</scope>
    <source>
        <strain evidence="9">MN2024</strain>
        <tissue evidence="9">Gills</tissue>
    </source>
</reference>
<proteinExistence type="predicted"/>
<dbReference type="GO" id="GO:0005524">
    <property type="term" value="F:ATP binding"/>
    <property type="evidence" value="ECO:0007669"/>
    <property type="project" value="UniProtKB-UniRule"/>
</dbReference>
<dbReference type="Proteomes" id="UP001634394">
    <property type="component" value="Unassembled WGS sequence"/>
</dbReference>
<evidence type="ECO:0000313" key="9">
    <source>
        <dbReference type="EMBL" id="KAL3880644.1"/>
    </source>
</evidence>
<dbReference type="SUPFAM" id="SSF47769">
    <property type="entry name" value="SAM/Pointed domain"/>
    <property type="match status" value="1"/>
</dbReference>
<dbReference type="CDD" id="cd13999">
    <property type="entry name" value="STKc_MAP3K-like"/>
    <property type="match status" value="1"/>
</dbReference>
<evidence type="ECO:0000256" key="5">
    <source>
        <dbReference type="SAM" id="Coils"/>
    </source>
</evidence>
<dbReference type="PROSITE" id="PS50011">
    <property type="entry name" value="PROTEIN_KINASE_DOM"/>
    <property type="match status" value="1"/>
</dbReference>
<feature type="region of interest" description="Disordered" evidence="6">
    <location>
        <begin position="1435"/>
        <end position="1624"/>
    </location>
</feature>
<feature type="compositionally biased region" description="Basic and acidic residues" evidence="6">
    <location>
        <begin position="696"/>
        <end position="707"/>
    </location>
</feature>
<evidence type="ECO:0000259" key="8">
    <source>
        <dbReference type="PROSITE" id="PS50105"/>
    </source>
</evidence>
<evidence type="ECO:0000256" key="3">
    <source>
        <dbReference type="ARBA" id="ARBA00022840"/>
    </source>
</evidence>
<dbReference type="Pfam" id="PF00536">
    <property type="entry name" value="SAM_1"/>
    <property type="match status" value="1"/>
</dbReference>
<keyword evidence="1" id="KW-0723">Serine/threonine-protein kinase</keyword>
<feature type="compositionally biased region" description="Basic and acidic residues" evidence="6">
    <location>
        <begin position="474"/>
        <end position="501"/>
    </location>
</feature>
<evidence type="ECO:0000256" key="2">
    <source>
        <dbReference type="ARBA" id="ARBA00022741"/>
    </source>
</evidence>
<keyword evidence="10" id="KW-1185">Reference proteome</keyword>
<dbReference type="PROSITE" id="PS00107">
    <property type="entry name" value="PROTEIN_KINASE_ATP"/>
    <property type="match status" value="1"/>
</dbReference>
<dbReference type="PANTHER" id="PTHR44329">
    <property type="entry name" value="SERINE/THREONINE-PROTEIN KINASE TNNI3K-RELATED"/>
    <property type="match status" value="1"/>
</dbReference>
<feature type="compositionally biased region" description="Polar residues" evidence="6">
    <location>
        <begin position="1282"/>
        <end position="1294"/>
    </location>
</feature>
<feature type="compositionally biased region" description="Basic and acidic residues" evidence="6">
    <location>
        <begin position="1347"/>
        <end position="1361"/>
    </location>
</feature>
<keyword evidence="2 4" id="KW-0547">Nucleotide-binding</keyword>
<feature type="region of interest" description="Disordered" evidence="6">
    <location>
        <begin position="1821"/>
        <end position="1846"/>
    </location>
</feature>
<evidence type="ECO:0000256" key="1">
    <source>
        <dbReference type="ARBA" id="ARBA00022527"/>
    </source>
</evidence>
<feature type="compositionally biased region" description="Basic and acidic residues" evidence="6">
    <location>
        <begin position="2006"/>
        <end position="2016"/>
    </location>
</feature>
<feature type="compositionally biased region" description="Polar residues" evidence="6">
    <location>
        <begin position="1491"/>
        <end position="1593"/>
    </location>
</feature>
<keyword evidence="3 4" id="KW-0067">ATP-binding</keyword>
<feature type="compositionally biased region" description="Low complexity" evidence="6">
    <location>
        <begin position="1224"/>
        <end position="1234"/>
    </location>
</feature>
<feature type="region of interest" description="Disordered" evidence="6">
    <location>
        <begin position="1337"/>
        <end position="1403"/>
    </location>
</feature>
<dbReference type="PROSITE" id="PS50105">
    <property type="entry name" value="SAM_DOMAIN"/>
    <property type="match status" value="1"/>
</dbReference>
<dbReference type="InterPro" id="IPR013761">
    <property type="entry name" value="SAM/pointed_sf"/>
</dbReference>
<feature type="compositionally biased region" description="Pro residues" evidence="6">
    <location>
        <begin position="2087"/>
        <end position="2101"/>
    </location>
</feature>
<feature type="coiled-coil region" evidence="5">
    <location>
        <begin position="834"/>
        <end position="868"/>
    </location>
</feature>
<dbReference type="Gene3D" id="1.10.510.10">
    <property type="entry name" value="Transferase(Phosphotransferase) domain 1"/>
    <property type="match status" value="1"/>
</dbReference>
<feature type="binding site" evidence="4">
    <location>
        <position position="910"/>
    </location>
    <ligand>
        <name>ATP</name>
        <dbReference type="ChEBI" id="CHEBI:30616"/>
    </ligand>
</feature>
<evidence type="ECO:0000256" key="6">
    <source>
        <dbReference type="SAM" id="MobiDB-lite"/>
    </source>
</evidence>
<feature type="region of interest" description="Disordered" evidence="6">
    <location>
        <begin position="2082"/>
        <end position="2101"/>
    </location>
</feature>
<dbReference type="SMART" id="SM00454">
    <property type="entry name" value="SAM"/>
    <property type="match status" value="1"/>
</dbReference>
<dbReference type="InterPro" id="IPR000719">
    <property type="entry name" value="Prot_kinase_dom"/>
</dbReference>
<keyword evidence="5" id="KW-0175">Coiled coil</keyword>
<sequence length="2237" mass="250394">MIYNLKHQVHEVLVKENEKLRRDISDLEDAYFLHKQIQEEQDRSVHGILRKEIGGSIWRHGGEGRVKTYKSAKDLDDVNNEKLPKGGKSSRPSSSGNKIKRNGEKTDKSFIGYHGKGNLDLVVESSPANEFSHDHINNEEFSKFTEKNDVKQSVLETQSIKPETLSALKTKVLQKVSSKVIQRPSIVKLTQNDKIPIKVAKNDKSKVENQSGEINDQSSQNYLKQNIRIERTKTTAHARKDRNVTESVPSTPAFRESESPEKIPESSIFDFHQTKIPDVEQEFEEKSLPLQQYADYKTAGEEIIDKIKEDLNTSYDDGDDVRQFQEMPQHEQTSIRICDPRVENWLRSLAFVDVEKYIKIFADNEIDMAELELLTPVELHEMGVHAVGALNKMVRGIKRLRGEQDGDVHEVECLNQVTMTSVAKDEAYMGSQYKSLKYTCHAQDSLHGETLDISDEETSLLTGSDPLGFTKQTSVEDIRNTKSRASDMSDSSQSRDSRTSLKIENGTNPSSVASVKKKSKSRDIRPPKKGHSSVLKPKGSVRHPRPKINTIKEKDIARPKSAPYKEKDIAGTNSKNCKREEREDKIKHTTKRCRSQSLESVHCKTVEGLQTKKLEEQQEREKEGEIQMIKIMEQRKSRRNKMAIRHQLREQEIKMKQSYFLKCTFILENDRSSSLERVPISKSRSRQRSPIRSRRLQQERSRTEGSKKSLVLKTSMLEIAGDGLGVGGSLLTTQKITNKGDNLGVDMIKNTRDKKHADIDPVVNIKQQIENLKVAVNADDKETLSLIKELQGRLNDLESQIKVSEDALPVKARASVISIKADDNLDSKGPKVKSVSKRELLEEMRKEKDQHRKQIRHLQSELQRLKHADPVRTLELQFSDVQYSEQDLVGSGTFADVYQGLYQGSEVAIKRLKVPLPDHDRNYFAAEVSLLRELRHPRVVLLLGVCTTDRHPLMILEFMSNGSLFKLLHDPERPSLDHAEFHQIARDIALGMNYLHNHKPEVLHLDLKSLNILLSKDFRAKIADFGFSKLRHEADRKVTQKTKAVKPAHGSFLWMAPELLDKGEITPKADVYSFGIILWEMFTRKLPYENCSVFQILENIRKNRRPEIPSSCTKGLRHLMERCWSPNQAVRPPFKDIISELENLAFPPAWRDLFQEAGIPKETLENLQSARTIISLVNSSLGDPEWLPASDVPLDGLSRRGVRSVEETLSSVEDSFPRVSIITSSQSSQAQSEEAMNDIKSLSDESLEEEDSSNDYDDTHDEDDNNEKGHEVEDDLSDSIRKQQSSRKTNNGIVSRSDEKMKPKWRMFDKDSFLSDKISWSNPDIDILGNLQQSPKVFKSSSGAQHIQDEKELKNLKDKKWTSQMSFQDSKSLHSSTNTNMSSVHSLADKGTKGEGSSKKESVDDIQQWLTCQTTSLDSFHDLDINRSRRSNVYVSSSTNLRSNVKQARVTEDSPRIQQTRNNSFREVMAASTNSKNKPLTFEHSEPFTLDPTSQSGLGPASQSGLGPASQSGLGPASQSGLGPASQSGLGPASQSGLDPTSQSGLGPASQSGLGPASQSGLGPASQSGLGPASQSGLGPASQSGLDPTSQSGLGKMTKEINSRQKNSTLKNASKEDKMQVNENKKLHCKDSSCVKEKSEASWEDMMLSCENLVSPARRVVSSVRSQTLTVDGNGGMVDRPHMTPEQTTLSHIRSLSSGQESAESARERDFPSNGLASGDSVRTPVKSQTSLDDLKAPRRSSRKTFREKACQKLNDCSTEIYGPPGLVENRRTLNTFTEKESDKNKEVPLSRNVYKFMEEENIYSTSEDVLKLSKTKDESTFQETNIRESSSGGMNSPTSCQTKTDAKYEQIDVRKSTAESLSSVVFERLKLDSESSVRNSAASWITPKESYSPNESIATWTSPYLVSVGPQNVLKNNDTVFTLPHNLKSTFPIAGCMTRDSLQSFESVTVTPRQGTLNIVENKCFSGRGLNSSASLHGLSPESNVNSGNHATSKLTVKPMASDSPKSERQERKEKIHLINKAVIKAWNKKDDTNNSVAIANNPILFQKSQLDANSDCEFRDSLEVEDQVMEEKIRDIENKGIKTCPTPPLPPPPPPPLPPTLPPSIRDITDARKSLCTVSVVNRSMALGDRPPLVKMEKEELFQEDAPRKKSRPLSGLSPFLVQSVELRTQKEQLRSISKPHPCQLQDLSQVSKETISSIAEILKMAMLDRRIAMGEDPCSVTQSVDSAWSTGHEN</sequence>
<name>A0ABD3X346_SINWO</name>
<feature type="compositionally biased region" description="Polar residues" evidence="6">
    <location>
        <begin position="1362"/>
        <end position="1385"/>
    </location>
</feature>
<feature type="compositionally biased region" description="Basic residues" evidence="6">
    <location>
        <begin position="683"/>
        <end position="695"/>
    </location>
</feature>
<dbReference type="InterPro" id="IPR008271">
    <property type="entry name" value="Ser/Thr_kinase_AS"/>
</dbReference>
<dbReference type="InterPro" id="IPR017441">
    <property type="entry name" value="Protein_kinase_ATP_BS"/>
</dbReference>
<feature type="region of interest" description="Disordered" evidence="6">
    <location>
        <begin position="1223"/>
        <end position="1302"/>
    </location>
</feature>
<dbReference type="InterPro" id="IPR001660">
    <property type="entry name" value="SAM"/>
</dbReference>
<dbReference type="SMART" id="SM00220">
    <property type="entry name" value="S_TKc"/>
    <property type="match status" value="1"/>
</dbReference>
<gene>
    <name evidence="9" type="ORF">ACJMK2_032868</name>
</gene>
<protein>
    <submittedName>
        <fullName evidence="9">Uncharacterized protein</fullName>
    </submittedName>
</protein>
<feature type="compositionally biased region" description="Basic and acidic residues" evidence="6">
    <location>
        <begin position="1387"/>
        <end position="1403"/>
    </location>
</feature>
<dbReference type="InterPro" id="IPR001245">
    <property type="entry name" value="Ser-Thr/Tyr_kinase_cat_dom"/>
</dbReference>
<feature type="compositionally biased region" description="Basic and acidic residues" evidence="6">
    <location>
        <begin position="69"/>
        <end position="84"/>
    </location>
</feature>
<feature type="compositionally biased region" description="Polar residues" evidence="6">
    <location>
        <begin position="1822"/>
        <end position="1844"/>
    </location>
</feature>
<dbReference type="PRINTS" id="PR00109">
    <property type="entry name" value="TYRKINASE"/>
</dbReference>
<evidence type="ECO:0000313" key="10">
    <source>
        <dbReference type="Proteomes" id="UP001634394"/>
    </source>
</evidence>
<keyword evidence="1" id="KW-0418">Kinase</keyword>
<dbReference type="Pfam" id="PF07714">
    <property type="entry name" value="PK_Tyr_Ser-Thr"/>
    <property type="match status" value="1"/>
</dbReference>
<feature type="region of interest" description="Disordered" evidence="6">
    <location>
        <begin position="1977"/>
        <end position="2016"/>
    </location>
</feature>
<evidence type="ECO:0000259" key="7">
    <source>
        <dbReference type="PROSITE" id="PS50011"/>
    </source>
</evidence>
<feature type="compositionally biased region" description="Basic and acidic residues" evidence="6">
    <location>
        <begin position="1613"/>
        <end position="1624"/>
    </location>
</feature>
<feature type="domain" description="SAM" evidence="8">
    <location>
        <begin position="342"/>
        <end position="403"/>
    </location>
</feature>
<feature type="domain" description="Protein kinase" evidence="7">
    <location>
        <begin position="883"/>
        <end position="1146"/>
    </location>
</feature>
<organism evidence="9 10">
    <name type="scientific">Sinanodonta woodiana</name>
    <name type="common">Chinese pond mussel</name>
    <name type="synonym">Anodonta woodiana</name>
    <dbReference type="NCBI Taxonomy" id="1069815"/>
    <lineage>
        <taxon>Eukaryota</taxon>
        <taxon>Metazoa</taxon>
        <taxon>Spiralia</taxon>
        <taxon>Lophotrochozoa</taxon>
        <taxon>Mollusca</taxon>
        <taxon>Bivalvia</taxon>
        <taxon>Autobranchia</taxon>
        <taxon>Heteroconchia</taxon>
        <taxon>Palaeoheterodonta</taxon>
        <taxon>Unionida</taxon>
        <taxon>Unionoidea</taxon>
        <taxon>Unionidae</taxon>
        <taxon>Unioninae</taxon>
        <taxon>Sinanodonta</taxon>
    </lineage>
</organism>
<dbReference type="InterPro" id="IPR011009">
    <property type="entry name" value="Kinase-like_dom_sf"/>
</dbReference>
<dbReference type="PROSITE" id="PS00108">
    <property type="entry name" value="PROTEIN_KINASE_ST"/>
    <property type="match status" value="1"/>
</dbReference>
<feature type="compositionally biased region" description="Polar residues" evidence="6">
    <location>
        <begin position="1685"/>
        <end position="1703"/>
    </location>
</feature>
<feature type="compositionally biased region" description="Acidic residues" evidence="6">
    <location>
        <begin position="1245"/>
        <end position="1265"/>
    </location>
</feature>
<accession>A0ABD3X346</accession>
<feature type="region of interest" description="Disordered" evidence="6">
    <location>
        <begin position="674"/>
        <end position="707"/>
    </location>
</feature>
<feature type="compositionally biased region" description="Polar residues" evidence="6">
    <location>
        <begin position="1977"/>
        <end position="1996"/>
    </location>
</feature>
<comment type="caution">
    <text evidence="9">The sequence shown here is derived from an EMBL/GenBank/DDBJ whole genome shotgun (WGS) entry which is preliminary data.</text>
</comment>
<feature type="region of interest" description="Disordered" evidence="6">
    <location>
        <begin position="233"/>
        <end position="263"/>
    </location>
</feature>
<dbReference type="GO" id="GO:0004674">
    <property type="term" value="F:protein serine/threonine kinase activity"/>
    <property type="evidence" value="ECO:0007669"/>
    <property type="project" value="UniProtKB-KW"/>
</dbReference>
<keyword evidence="1" id="KW-0808">Transferase</keyword>
<feature type="region of interest" description="Disordered" evidence="6">
    <location>
        <begin position="462"/>
        <end position="550"/>
    </location>
</feature>
<dbReference type="InterPro" id="IPR051681">
    <property type="entry name" value="Ser/Thr_Kinases-Pseudokinases"/>
</dbReference>
<dbReference type="Gene3D" id="1.10.150.50">
    <property type="entry name" value="Transcription Factor, Ets-1"/>
    <property type="match status" value="1"/>
</dbReference>
<dbReference type="EMBL" id="JBJQND010000004">
    <property type="protein sequence ID" value="KAL3880644.1"/>
    <property type="molecule type" value="Genomic_DNA"/>
</dbReference>